<keyword evidence="10" id="KW-1185">Reference proteome</keyword>
<dbReference type="PANTHER" id="PTHR22762:SF166">
    <property type="entry name" value="ALPHA-GLUCOSIDASE"/>
    <property type="match status" value="1"/>
</dbReference>
<dbReference type="Gene3D" id="3.20.20.80">
    <property type="entry name" value="Glycosidases"/>
    <property type="match status" value="1"/>
</dbReference>
<feature type="domain" description="DUF5110" evidence="7">
    <location>
        <begin position="627"/>
        <end position="691"/>
    </location>
</feature>
<evidence type="ECO:0000259" key="6">
    <source>
        <dbReference type="Pfam" id="PF13802"/>
    </source>
</evidence>
<dbReference type="Pfam" id="PF17137">
    <property type="entry name" value="DUF5110"/>
    <property type="match status" value="1"/>
</dbReference>
<evidence type="ECO:0000313" key="9">
    <source>
        <dbReference type="EMBL" id="APT74514.1"/>
    </source>
</evidence>
<gene>
    <name evidence="9" type="ORF">BW47_08540</name>
</gene>
<keyword evidence="3 4" id="KW-0326">Glycosidase</keyword>
<dbReference type="InterPro" id="IPR025887">
    <property type="entry name" value="Glyco_hydro_31_N_dom"/>
</dbReference>
<dbReference type="InterPro" id="IPR011013">
    <property type="entry name" value="Gal_mutarotase_sf_dom"/>
</dbReference>
<dbReference type="Pfam" id="PF21365">
    <property type="entry name" value="Glyco_hydro_31_3rd"/>
    <property type="match status" value="1"/>
</dbReference>
<dbReference type="InterPro" id="IPR048395">
    <property type="entry name" value="Glyco_hydro_31_C"/>
</dbReference>
<feature type="domain" description="Glycosyl hydrolase family 31 C-terminal" evidence="8">
    <location>
        <begin position="527"/>
        <end position="610"/>
    </location>
</feature>
<comment type="similarity">
    <text evidence="1 4">Belongs to the glycosyl hydrolase 31 family.</text>
</comment>
<evidence type="ECO:0000256" key="4">
    <source>
        <dbReference type="RuleBase" id="RU361185"/>
    </source>
</evidence>
<name>A0ABM6GG03_9BACT</name>
<dbReference type="InterPro" id="IPR030458">
    <property type="entry name" value="Glyco_hydro_31_AS"/>
</dbReference>
<evidence type="ECO:0000259" key="7">
    <source>
        <dbReference type="Pfam" id="PF17137"/>
    </source>
</evidence>
<dbReference type="CDD" id="cd14752">
    <property type="entry name" value="GH31_N"/>
    <property type="match status" value="1"/>
</dbReference>
<protein>
    <submittedName>
        <fullName evidence="9">Alpha-glucosidase</fullName>
    </submittedName>
</protein>
<dbReference type="CDD" id="cd06604">
    <property type="entry name" value="GH31_glucosidase_II_MalA"/>
    <property type="match status" value="1"/>
</dbReference>
<proteinExistence type="inferred from homology"/>
<sequence length="702" mass="82317">MIYKITYGVPDVSSEAIVNEKKVKVVFLEFLNKIFDGYSFEKLDGGFLELKISLKEKTGYYFGFGDKVGPFNRKGRKYVFWNTDDFTHHPGADPLYKSFPFFIYITKNFKFGVFTDYPGFMEIDLDSEGIGEISFRIKGEGFNQYIILEDNVKRILKNYLYLTGKNVAFPFWSFGYQQSRWSYFTQDEVLKVAEEFRERGIPCDVIWLDIDYMDKYKVFTWSQENFPNHREMLKKLHDMGFKVSAILDPGVKVEKGYDVFEEAKEKYFLRDKTGKDFEGAVWPGRVRFPDFSERKVRSWWGKKVKKLFDGGIDGFWNDMNEIAIFASEKDLENVSEKLKCLKLEDGIKVAGALGEIGEIKKKGRGDEIIHLSGKEHYKLKNIYGFNMIRATFGGFPKNKRKLLITRSAYSGVQRYGGVWTGDNHSWWEHILLEMQRINSLSLVGVFNTGFDVGGFGGNVSPELMIRFMQLGLFMPLFRNHSAIGTRRQEPWSFAKEYEDVMKKIIKYRYELIPYLYTKYMMGILNDTPLVVPMFYHFEKDELSYQIFDEFLVGRDLLVAPVYNPGVNKRMVYLPKRALDFNEKNFLKKGWHLVDAPLDKVPHFVLDGSIIFTQKPVEYLKNSYNEELTAHIVAFNDRAIGYLYEDDGESYNYKKGMYNIYKIVYDKGKVNILPRKNGYVHKKRNIRFKVYTKTSLKEFDMEF</sequence>
<dbReference type="Proteomes" id="UP000185490">
    <property type="component" value="Chromosome"/>
</dbReference>
<feature type="domain" description="Glycoside hydrolase family 31 N-terminal" evidence="6">
    <location>
        <begin position="49"/>
        <end position="124"/>
    </location>
</feature>
<dbReference type="Pfam" id="PF01055">
    <property type="entry name" value="Glyco_hydro_31_2nd"/>
    <property type="match status" value="1"/>
</dbReference>
<keyword evidence="2 4" id="KW-0378">Hydrolase</keyword>
<dbReference type="Gene3D" id="2.60.40.1760">
    <property type="entry name" value="glycosyl hydrolase (family 31)"/>
    <property type="match status" value="1"/>
</dbReference>
<dbReference type="PANTHER" id="PTHR22762">
    <property type="entry name" value="ALPHA-GLUCOSIDASE"/>
    <property type="match status" value="1"/>
</dbReference>
<evidence type="ECO:0000313" key="10">
    <source>
        <dbReference type="Proteomes" id="UP000185490"/>
    </source>
</evidence>
<dbReference type="Pfam" id="PF13802">
    <property type="entry name" value="Gal_mutarotas_2"/>
    <property type="match status" value="1"/>
</dbReference>
<dbReference type="EMBL" id="CP007389">
    <property type="protein sequence ID" value="APT74514.1"/>
    <property type="molecule type" value="Genomic_DNA"/>
</dbReference>
<dbReference type="SUPFAM" id="SSF74650">
    <property type="entry name" value="Galactose mutarotase-like"/>
    <property type="match status" value="1"/>
</dbReference>
<evidence type="ECO:0000259" key="8">
    <source>
        <dbReference type="Pfam" id="PF21365"/>
    </source>
</evidence>
<feature type="domain" description="Glycoside hydrolase family 31 TIM barrel" evidence="5">
    <location>
        <begin position="169"/>
        <end position="517"/>
    </location>
</feature>
<evidence type="ECO:0000256" key="3">
    <source>
        <dbReference type="ARBA" id="ARBA00023295"/>
    </source>
</evidence>
<dbReference type="PROSITE" id="PS00129">
    <property type="entry name" value="GLYCOSYL_HYDROL_F31_1"/>
    <property type="match status" value="1"/>
</dbReference>
<dbReference type="SUPFAM" id="SSF51445">
    <property type="entry name" value="(Trans)glycosidases"/>
    <property type="match status" value="1"/>
</dbReference>
<evidence type="ECO:0000259" key="5">
    <source>
        <dbReference type="Pfam" id="PF01055"/>
    </source>
</evidence>
<dbReference type="InterPro" id="IPR013780">
    <property type="entry name" value="Glyco_hydro_b"/>
</dbReference>
<dbReference type="RefSeq" id="WP_012057814.1">
    <property type="nucleotide sequence ID" value="NZ_CP007389.1"/>
</dbReference>
<organism evidence="9 10">
    <name type="scientific">Thermosipho melanesiensis</name>
    <dbReference type="NCBI Taxonomy" id="46541"/>
    <lineage>
        <taxon>Bacteria</taxon>
        <taxon>Thermotogati</taxon>
        <taxon>Thermotogota</taxon>
        <taxon>Thermotogae</taxon>
        <taxon>Thermotogales</taxon>
        <taxon>Fervidobacteriaceae</taxon>
        <taxon>Thermosipho</taxon>
    </lineage>
</organism>
<dbReference type="Gene3D" id="2.60.40.1180">
    <property type="entry name" value="Golgi alpha-mannosidase II"/>
    <property type="match status" value="2"/>
</dbReference>
<reference evidence="9 10" key="1">
    <citation type="submission" date="2014-02" db="EMBL/GenBank/DDBJ databases">
        <title>Diversity of Thermotogales isolates from hydrothermal vents.</title>
        <authorList>
            <person name="Haverkamp T.H.A."/>
            <person name="Lossouarn J."/>
            <person name="Geslin C."/>
            <person name="Nesbo C.L."/>
        </authorList>
    </citation>
    <scope>NUCLEOTIDE SEQUENCE [LARGE SCALE GENOMIC DNA]</scope>
    <source>
        <strain evidence="9 10">431</strain>
    </source>
</reference>
<dbReference type="InterPro" id="IPR017853">
    <property type="entry name" value="GH"/>
</dbReference>
<dbReference type="InterPro" id="IPR033403">
    <property type="entry name" value="DUF5110"/>
</dbReference>
<accession>A0ABM6GG03</accession>
<dbReference type="SUPFAM" id="SSF51011">
    <property type="entry name" value="Glycosyl hydrolase domain"/>
    <property type="match status" value="1"/>
</dbReference>
<dbReference type="InterPro" id="IPR000322">
    <property type="entry name" value="Glyco_hydro_31_TIM"/>
</dbReference>
<evidence type="ECO:0000256" key="2">
    <source>
        <dbReference type="ARBA" id="ARBA00022801"/>
    </source>
</evidence>
<evidence type="ECO:0000256" key="1">
    <source>
        <dbReference type="ARBA" id="ARBA00007806"/>
    </source>
</evidence>